<keyword evidence="10" id="KW-1185">Reference proteome</keyword>
<dbReference type="InterPro" id="IPR052162">
    <property type="entry name" value="Sensor_kinase/Photoreceptor"/>
</dbReference>
<dbReference type="PANTHER" id="PTHR43304:SF1">
    <property type="entry name" value="PAC DOMAIN-CONTAINING PROTEIN"/>
    <property type="match status" value="1"/>
</dbReference>
<reference evidence="9 10" key="1">
    <citation type="submission" date="2019-07" db="EMBL/GenBank/DDBJ databases">
        <title>Rufibacter sp. nov., isolated from lake sediment.</title>
        <authorList>
            <person name="Qu J.-H."/>
        </authorList>
    </citation>
    <scope>NUCLEOTIDE SEQUENCE [LARGE SCALE GENOMIC DNA]</scope>
    <source>
        <strain evidence="9 10">NBS58-1</strain>
    </source>
</reference>
<dbReference type="InterPro" id="IPR003661">
    <property type="entry name" value="HisK_dim/P_dom"/>
</dbReference>
<comment type="catalytic activity">
    <reaction evidence="1">
        <text>ATP + protein L-histidine = ADP + protein N-phospho-L-histidine.</text>
        <dbReference type="EC" id="2.7.13.3"/>
    </reaction>
</comment>
<dbReference type="SMART" id="SM00388">
    <property type="entry name" value="HisKA"/>
    <property type="match status" value="1"/>
</dbReference>
<dbReference type="EMBL" id="VKKY01000002">
    <property type="protein sequence ID" value="KAA3437511.1"/>
    <property type="molecule type" value="Genomic_DNA"/>
</dbReference>
<dbReference type="InterPro" id="IPR004358">
    <property type="entry name" value="Sig_transdc_His_kin-like_C"/>
</dbReference>
<dbReference type="GO" id="GO:0000155">
    <property type="term" value="F:phosphorelay sensor kinase activity"/>
    <property type="evidence" value="ECO:0007669"/>
    <property type="project" value="InterPro"/>
</dbReference>
<dbReference type="SMART" id="SM00387">
    <property type="entry name" value="HATPase_c"/>
    <property type="match status" value="1"/>
</dbReference>
<feature type="domain" description="PAS" evidence="7">
    <location>
        <begin position="23"/>
        <end position="80"/>
    </location>
</feature>
<dbReference type="EC" id="2.7.13.3" evidence="2"/>
<dbReference type="InterPro" id="IPR003594">
    <property type="entry name" value="HATPase_dom"/>
</dbReference>
<gene>
    <name evidence="9" type="ORF">FOA19_09330</name>
</gene>
<evidence type="ECO:0000256" key="4">
    <source>
        <dbReference type="ARBA" id="ARBA00022679"/>
    </source>
</evidence>
<name>A0A5B6TCA8_9BACT</name>
<dbReference type="Proteomes" id="UP000324133">
    <property type="component" value="Unassembled WGS sequence"/>
</dbReference>
<dbReference type="OrthoDB" id="9766459at2"/>
<protein>
    <recommendedName>
        <fullName evidence="2">histidine kinase</fullName>
        <ecNumber evidence="2">2.7.13.3</ecNumber>
    </recommendedName>
</protein>
<dbReference type="InterPro" id="IPR013767">
    <property type="entry name" value="PAS_fold"/>
</dbReference>
<dbReference type="CDD" id="cd00075">
    <property type="entry name" value="HATPase"/>
    <property type="match status" value="1"/>
</dbReference>
<feature type="domain" description="PAC" evidence="8">
    <location>
        <begin position="82"/>
        <end position="134"/>
    </location>
</feature>
<accession>A0A5B6TCA8</accession>
<comment type="caution">
    <text evidence="9">The sequence shown here is derived from an EMBL/GenBank/DDBJ whole genome shotgun (WGS) entry which is preliminary data.</text>
</comment>
<evidence type="ECO:0000256" key="2">
    <source>
        <dbReference type="ARBA" id="ARBA00012438"/>
    </source>
</evidence>
<evidence type="ECO:0000256" key="3">
    <source>
        <dbReference type="ARBA" id="ARBA00022553"/>
    </source>
</evidence>
<dbReference type="SUPFAM" id="SSF47384">
    <property type="entry name" value="Homodimeric domain of signal transducing histidine kinase"/>
    <property type="match status" value="1"/>
</dbReference>
<dbReference type="CDD" id="cd00082">
    <property type="entry name" value="HisKA"/>
    <property type="match status" value="1"/>
</dbReference>
<dbReference type="RefSeq" id="WP_149090575.1">
    <property type="nucleotide sequence ID" value="NZ_VKKY01000002.1"/>
</dbReference>
<keyword evidence="4" id="KW-0808">Transferase</keyword>
<evidence type="ECO:0000313" key="9">
    <source>
        <dbReference type="EMBL" id="KAA3437511.1"/>
    </source>
</evidence>
<dbReference type="InterPro" id="IPR036097">
    <property type="entry name" value="HisK_dim/P_sf"/>
</dbReference>
<dbReference type="Pfam" id="PF02518">
    <property type="entry name" value="HATPase_c"/>
    <property type="match status" value="1"/>
</dbReference>
<dbReference type="InterPro" id="IPR005467">
    <property type="entry name" value="His_kinase_dom"/>
</dbReference>
<dbReference type="Pfam" id="PF00512">
    <property type="entry name" value="HisKA"/>
    <property type="match status" value="1"/>
</dbReference>
<dbReference type="InterPro" id="IPR000700">
    <property type="entry name" value="PAS-assoc_C"/>
</dbReference>
<dbReference type="InterPro" id="IPR036890">
    <property type="entry name" value="HATPase_C_sf"/>
</dbReference>
<dbReference type="SUPFAM" id="SSF55785">
    <property type="entry name" value="PYP-like sensor domain (PAS domain)"/>
    <property type="match status" value="1"/>
</dbReference>
<dbReference type="InterPro" id="IPR000014">
    <property type="entry name" value="PAS"/>
</dbReference>
<dbReference type="CDD" id="cd00130">
    <property type="entry name" value="PAS"/>
    <property type="match status" value="1"/>
</dbReference>
<dbReference type="PROSITE" id="PS50113">
    <property type="entry name" value="PAC"/>
    <property type="match status" value="1"/>
</dbReference>
<evidence type="ECO:0000259" key="6">
    <source>
        <dbReference type="PROSITE" id="PS50109"/>
    </source>
</evidence>
<evidence type="ECO:0000313" key="10">
    <source>
        <dbReference type="Proteomes" id="UP000324133"/>
    </source>
</evidence>
<organism evidence="9 10">
    <name type="scientific">Rufibacter hautae</name>
    <dbReference type="NCBI Taxonomy" id="2595005"/>
    <lineage>
        <taxon>Bacteria</taxon>
        <taxon>Pseudomonadati</taxon>
        <taxon>Bacteroidota</taxon>
        <taxon>Cytophagia</taxon>
        <taxon>Cytophagales</taxon>
        <taxon>Hymenobacteraceae</taxon>
        <taxon>Rufibacter</taxon>
    </lineage>
</organism>
<feature type="domain" description="Histidine kinase" evidence="6">
    <location>
        <begin position="160"/>
        <end position="378"/>
    </location>
</feature>
<dbReference type="SUPFAM" id="SSF55874">
    <property type="entry name" value="ATPase domain of HSP90 chaperone/DNA topoisomerase II/histidine kinase"/>
    <property type="match status" value="1"/>
</dbReference>
<evidence type="ECO:0000256" key="5">
    <source>
        <dbReference type="ARBA" id="ARBA00022777"/>
    </source>
</evidence>
<keyword evidence="3" id="KW-0597">Phosphoprotein</keyword>
<evidence type="ECO:0000259" key="8">
    <source>
        <dbReference type="PROSITE" id="PS50113"/>
    </source>
</evidence>
<dbReference type="PROSITE" id="PS50109">
    <property type="entry name" value="HIS_KIN"/>
    <property type="match status" value="1"/>
</dbReference>
<dbReference type="Gene3D" id="3.30.565.10">
    <property type="entry name" value="Histidine kinase-like ATPase, C-terminal domain"/>
    <property type="match status" value="1"/>
</dbReference>
<dbReference type="PANTHER" id="PTHR43304">
    <property type="entry name" value="PHYTOCHROME-LIKE PROTEIN CPH1"/>
    <property type="match status" value="1"/>
</dbReference>
<dbReference type="Gene3D" id="3.30.450.20">
    <property type="entry name" value="PAS domain"/>
    <property type="match status" value="1"/>
</dbReference>
<dbReference type="Gene3D" id="1.10.287.130">
    <property type="match status" value="1"/>
</dbReference>
<proteinExistence type="predicted"/>
<dbReference type="Pfam" id="PF00989">
    <property type="entry name" value="PAS"/>
    <property type="match status" value="1"/>
</dbReference>
<sequence>MAPIYSAESINSFFVNQVKDYAIFATDTNGIITAWNKGAERLKGYTEEEIVGQFYGILHPDEYQQVGYPEKELQKALDNGSFENEDWRKKKDGSLFWATVTLTPIYDESGQHIGFTKITGDLTKQKELQDKLAERQQNALERKNSELQRTNNDLDNFIYTASHDLRSPITNIEALMLYLEEKLKEENALTPETQEVLQRVLDSVDRFKRTIEDLAEISRVQKDSTQDATDIVTNIKDVYEDIMADLNYPSKQKACFIQTDFQVSQLNFSKKNFRSILYNLLSNAIKYQAPDRDCIIRVTTRLEEPYVVLRAKDNGLGMNPKQQEQLYGMFRRFHDHVEGTGVGLYMVKRIVDNADGKIEVESKEGEGTEFRVYFQEAM</sequence>
<dbReference type="SMART" id="SM00091">
    <property type="entry name" value="PAS"/>
    <property type="match status" value="1"/>
</dbReference>
<dbReference type="PROSITE" id="PS50112">
    <property type="entry name" value="PAS"/>
    <property type="match status" value="1"/>
</dbReference>
<keyword evidence="5" id="KW-0418">Kinase</keyword>
<dbReference type="NCBIfam" id="TIGR00229">
    <property type="entry name" value="sensory_box"/>
    <property type="match status" value="1"/>
</dbReference>
<dbReference type="PRINTS" id="PR00344">
    <property type="entry name" value="BCTRLSENSOR"/>
</dbReference>
<evidence type="ECO:0000256" key="1">
    <source>
        <dbReference type="ARBA" id="ARBA00000085"/>
    </source>
</evidence>
<dbReference type="AlphaFoldDB" id="A0A5B6TCA8"/>
<dbReference type="InterPro" id="IPR035965">
    <property type="entry name" value="PAS-like_dom_sf"/>
</dbReference>
<evidence type="ECO:0000259" key="7">
    <source>
        <dbReference type="PROSITE" id="PS50112"/>
    </source>
</evidence>
<dbReference type="GO" id="GO:0006355">
    <property type="term" value="P:regulation of DNA-templated transcription"/>
    <property type="evidence" value="ECO:0007669"/>
    <property type="project" value="InterPro"/>
</dbReference>